<evidence type="ECO:0000256" key="1">
    <source>
        <dbReference type="SAM" id="Phobius"/>
    </source>
</evidence>
<accession>A0A7X5Y4K8</accession>
<dbReference type="RefSeq" id="WP_168067815.1">
    <property type="nucleotide sequence ID" value="NZ_JAATJC010000001.1"/>
</dbReference>
<keyword evidence="1" id="KW-1133">Transmembrane helix</keyword>
<gene>
    <name evidence="2" type="ORF">GGQ97_000867</name>
</gene>
<keyword evidence="1" id="KW-0812">Transmembrane</keyword>
<protein>
    <submittedName>
        <fullName evidence="2">Cytochrome c oxidase assembly factor CtaG</fullName>
    </submittedName>
</protein>
<keyword evidence="1" id="KW-0472">Membrane</keyword>
<dbReference type="AlphaFoldDB" id="A0A7X5Y4K8"/>
<evidence type="ECO:0000313" key="2">
    <source>
        <dbReference type="EMBL" id="NJC05074.1"/>
    </source>
</evidence>
<evidence type="ECO:0000313" key="3">
    <source>
        <dbReference type="Proteomes" id="UP000558192"/>
    </source>
</evidence>
<comment type="caution">
    <text evidence="2">The sequence shown here is derived from an EMBL/GenBank/DDBJ whole genome shotgun (WGS) entry which is preliminary data.</text>
</comment>
<sequence length="73" mass="8053">MTDDQILFLALAALVSLGAFAVGLRFRRMAASPWPERSLADTHRFGLMMMIAGPLLLIFMLAGVFGGWLDVQR</sequence>
<name>A0A7X5Y4K8_9SPHN</name>
<proteinExistence type="predicted"/>
<dbReference type="EMBL" id="JAATJC010000001">
    <property type="protein sequence ID" value="NJC05074.1"/>
    <property type="molecule type" value="Genomic_DNA"/>
</dbReference>
<dbReference type="Proteomes" id="UP000558192">
    <property type="component" value="Unassembled WGS sequence"/>
</dbReference>
<organism evidence="2 3">
    <name type="scientific">Sphingomonas kaistensis</name>
    <dbReference type="NCBI Taxonomy" id="298708"/>
    <lineage>
        <taxon>Bacteria</taxon>
        <taxon>Pseudomonadati</taxon>
        <taxon>Pseudomonadota</taxon>
        <taxon>Alphaproteobacteria</taxon>
        <taxon>Sphingomonadales</taxon>
        <taxon>Sphingomonadaceae</taxon>
        <taxon>Sphingomonas</taxon>
    </lineage>
</organism>
<feature type="transmembrane region" description="Helical" evidence="1">
    <location>
        <begin position="45"/>
        <end position="69"/>
    </location>
</feature>
<reference evidence="2 3" key="1">
    <citation type="submission" date="2020-03" db="EMBL/GenBank/DDBJ databases">
        <title>Genomic Encyclopedia of Type Strains, Phase IV (KMG-IV): sequencing the most valuable type-strain genomes for metagenomic binning, comparative biology and taxonomic classification.</title>
        <authorList>
            <person name="Goeker M."/>
        </authorList>
    </citation>
    <scope>NUCLEOTIDE SEQUENCE [LARGE SCALE GENOMIC DNA]</scope>
    <source>
        <strain evidence="2 3">DSM 16846</strain>
    </source>
</reference>
<keyword evidence="3" id="KW-1185">Reference proteome</keyword>